<gene>
    <name evidence="3" type="ORF">SPRG_16441</name>
</gene>
<dbReference type="OrthoDB" id="10261376at2759"/>
<dbReference type="VEuPathDB" id="FungiDB:SPRG_16441"/>
<keyword evidence="4" id="KW-1185">Reference proteome</keyword>
<evidence type="ECO:0000256" key="1">
    <source>
        <dbReference type="SAM" id="Coils"/>
    </source>
</evidence>
<sequence>MPPKPKATSPTKKKAKETKASDAIASDTPKSGDVPAQATETDDADIYHEPVKKIVVPDNQLRLNEQELKEEFSRVLTANDPNVPNNITKYNYKERMYKVDPPGPATTCSMIHKESEDAKAQAAYDMKKAEEEKEARDAAIKIAKEEAEAKGEKLDETALQFESGKNQFNYSERAAQTYTNPLRQRSVETEPPPVLNYMATVTQ</sequence>
<evidence type="ECO:0000256" key="2">
    <source>
        <dbReference type="SAM" id="MobiDB-lite"/>
    </source>
</evidence>
<dbReference type="STRING" id="695850.A0A067BN38"/>
<dbReference type="RefSeq" id="XP_012211140.1">
    <property type="nucleotide sequence ID" value="XM_012355750.1"/>
</dbReference>
<evidence type="ECO:0000313" key="4">
    <source>
        <dbReference type="Proteomes" id="UP000030745"/>
    </source>
</evidence>
<evidence type="ECO:0000313" key="3">
    <source>
        <dbReference type="EMBL" id="KDO18155.1"/>
    </source>
</evidence>
<name>A0A067BN38_SAPPC</name>
<keyword evidence="1" id="KW-0175">Coiled coil</keyword>
<feature type="coiled-coil region" evidence="1">
    <location>
        <begin position="112"/>
        <end position="148"/>
    </location>
</feature>
<organism evidence="3 4">
    <name type="scientific">Saprolegnia parasitica (strain CBS 223.65)</name>
    <dbReference type="NCBI Taxonomy" id="695850"/>
    <lineage>
        <taxon>Eukaryota</taxon>
        <taxon>Sar</taxon>
        <taxon>Stramenopiles</taxon>
        <taxon>Oomycota</taxon>
        <taxon>Saprolegniomycetes</taxon>
        <taxon>Saprolegniales</taxon>
        <taxon>Saprolegniaceae</taxon>
        <taxon>Saprolegnia</taxon>
    </lineage>
</organism>
<dbReference type="KEGG" id="spar:SPRG_16441"/>
<feature type="non-terminal residue" evidence="3">
    <location>
        <position position="203"/>
    </location>
</feature>
<accession>A0A067BN38</accession>
<reference evidence="3 4" key="1">
    <citation type="journal article" date="2013" name="PLoS Genet.">
        <title>Distinctive expansion of potential virulence genes in the genome of the oomycete fish pathogen Saprolegnia parasitica.</title>
        <authorList>
            <person name="Jiang R.H."/>
            <person name="de Bruijn I."/>
            <person name="Haas B.J."/>
            <person name="Belmonte R."/>
            <person name="Lobach L."/>
            <person name="Christie J."/>
            <person name="van den Ackerveken G."/>
            <person name="Bottin A."/>
            <person name="Bulone V."/>
            <person name="Diaz-Moreno S.M."/>
            <person name="Dumas B."/>
            <person name="Fan L."/>
            <person name="Gaulin E."/>
            <person name="Govers F."/>
            <person name="Grenville-Briggs L.J."/>
            <person name="Horner N.R."/>
            <person name="Levin J.Z."/>
            <person name="Mammella M."/>
            <person name="Meijer H.J."/>
            <person name="Morris P."/>
            <person name="Nusbaum C."/>
            <person name="Oome S."/>
            <person name="Phillips A.J."/>
            <person name="van Rooyen D."/>
            <person name="Rzeszutek E."/>
            <person name="Saraiva M."/>
            <person name="Secombes C.J."/>
            <person name="Seidl M.F."/>
            <person name="Snel B."/>
            <person name="Stassen J.H."/>
            <person name="Sykes S."/>
            <person name="Tripathy S."/>
            <person name="van den Berg H."/>
            <person name="Vega-Arreguin J.C."/>
            <person name="Wawra S."/>
            <person name="Young S.K."/>
            <person name="Zeng Q."/>
            <person name="Dieguez-Uribeondo J."/>
            <person name="Russ C."/>
            <person name="Tyler B.M."/>
            <person name="van West P."/>
        </authorList>
    </citation>
    <scope>NUCLEOTIDE SEQUENCE [LARGE SCALE GENOMIC DNA]</scope>
    <source>
        <strain evidence="3 4">CBS 223.65</strain>
    </source>
</reference>
<proteinExistence type="predicted"/>
<dbReference type="EMBL" id="KK583487">
    <property type="protein sequence ID" value="KDO18155.1"/>
    <property type="molecule type" value="Genomic_DNA"/>
</dbReference>
<dbReference type="GeneID" id="24138068"/>
<dbReference type="AlphaFoldDB" id="A0A067BN38"/>
<dbReference type="Proteomes" id="UP000030745">
    <property type="component" value="Unassembled WGS sequence"/>
</dbReference>
<protein>
    <submittedName>
        <fullName evidence="3">Uncharacterized protein</fullName>
    </submittedName>
</protein>
<feature type="compositionally biased region" description="Low complexity" evidence="2">
    <location>
        <begin position="1"/>
        <end position="10"/>
    </location>
</feature>
<feature type="region of interest" description="Disordered" evidence="2">
    <location>
        <begin position="1"/>
        <end position="45"/>
    </location>
</feature>